<keyword evidence="1" id="KW-0472">Membrane</keyword>
<dbReference type="Gene3D" id="3.90.280.10">
    <property type="entry name" value="PEBP-like"/>
    <property type="match status" value="1"/>
</dbReference>
<keyword evidence="3" id="KW-1185">Reference proteome</keyword>
<keyword evidence="1" id="KW-0812">Transmembrane</keyword>
<evidence type="ECO:0000313" key="3">
    <source>
        <dbReference type="Proteomes" id="UP000245461"/>
    </source>
</evidence>
<evidence type="ECO:0000256" key="1">
    <source>
        <dbReference type="SAM" id="Phobius"/>
    </source>
</evidence>
<protein>
    <recommendedName>
        <fullName evidence="4">YbhB/YbcL family Raf kinase inhibitor-like protein</fullName>
    </recommendedName>
</protein>
<accession>A0A317DZK1</accession>
<dbReference type="EMBL" id="QGLE01000012">
    <property type="protein sequence ID" value="PWR19306.1"/>
    <property type="molecule type" value="Genomic_DNA"/>
</dbReference>
<dbReference type="AlphaFoldDB" id="A0A317DZK1"/>
<dbReference type="SUPFAM" id="SSF49777">
    <property type="entry name" value="PEBP-like"/>
    <property type="match status" value="1"/>
</dbReference>
<sequence>MKGHGGIMLVRAWVFMGVFMGVFAGLAMAGPVLADPAPLTVTLADPAWTGDKIPEGQQCRKFGGKSPMTPALKVEGLPAGTVEVLVEFNDEDYYDLSFGGGHGIIGFAAGPGTAVLPAVPGETWEMPPGVRIADENRATGSYATPGYLPPCSGGNDHRYFAVVKAIDGNEEVLAEGQVTIGRF</sequence>
<gene>
    <name evidence="2" type="ORF">DKG74_17665</name>
</gene>
<dbReference type="InterPro" id="IPR036610">
    <property type="entry name" value="PEBP-like_sf"/>
</dbReference>
<feature type="transmembrane region" description="Helical" evidence="1">
    <location>
        <begin position="12"/>
        <end position="34"/>
    </location>
</feature>
<evidence type="ECO:0008006" key="4">
    <source>
        <dbReference type="Google" id="ProtNLM"/>
    </source>
</evidence>
<organism evidence="2 3">
    <name type="scientific">Zavarzinia aquatilis</name>
    <dbReference type="NCBI Taxonomy" id="2211142"/>
    <lineage>
        <taxon>Bacteria</taxon>
        <taxon>Pseudomonadati</taxon>
        <taxon>Pseudomonadota</taxon>
        <taxon>Alphaproteobacteria</taxon>
        <taxon>Rhodospirillales</taxon>
        <taxon>Zavarziniaceae</taxon>
        <taxon>Zavarzinia</taxon>
    </lineage>
</organism>
<reference evidence="2 3" key="1">
    <citation type="submission" date="2018-05" db="EMBL/GenBank/DDBJ databases">
        <title>Zavarzinia sp. HR-AS.</title>
        <authorList>
            <person name="Lee Y."/>
            <person name="Jeon C.O."/>
        </authorList>
    </citation>
    <scope>NUCLEOTIDE SEQUENCE [LARGE SCALE GENOMIC DNA]</scope>
    <source>
        <strain evidence="2 3">HR-AS</strain>
    </source>
</reference>
<dbReference type="OrthoDB" id="5365502at2"/>
<comment type="caution">
    <text evidence="2">The sequence shown here is derived from an EMBL/GenBank/DDBJ whole genome shotgun (WGS) entry which is preliminary data.</text>
</comment>
<dbReference type="Proteomes" id="UP000245461">
    <property type="component" value="Unassembled WGS sequence"/>
</dbReference>
<keyword evidence="1" id="KW-1133">Transmembrane helix</keyword>
<proteinExistence type="predicted"/>
<evidence type="ECO:0000313" key="2">
    <source>
        <dbReference type="EMBL" id="PWR19306.1"/>
    </source>
</evidence>
<name>A0A317DZK1_9PROT</name>